<evidence type="ECO:0000313" key="12">
    <source>
        <dbReference type="EMBL" id="MFB5188823.1"/>
    </source>
</evidence>
<proteinExistence type="inferred from homology"/>
<evidence type="ECO:0000256" key="7">
    <source>
        <dbReference type="ARBA" id="ARBA00016549"/>
    </source>
</evidence>
<dbReference type="InterPro" id="IPR005493">
    <property type="entry name" value="RraA/RraA-like"/>
</dbReference>
<dbReference type="CDD" id="cd16841">
    <property type="entry name" value="RraA_family"/>
    <property type="match status" value="1"/>
</dbReference>
<comment type="caution">
    <text evidence="12">The sequence shown here is derived from an EMBL/GenBank/DDBJ whole genome shotgun (WGS) entry which is preliminary data.</text>
</comment>
<dbReference type="PANTHER" id="PTHR33254">
    <property type="entry name" value="4-HYDROXY-4-METHYL-2-OXOGLUTARATE ALDOLASE 3-RELATED"/>
    <property type="match status" value="1"/>
</dbReference>
<dbReference type="EC" id="4.1.3.17" evidence="5"/>
<reference evidence="12 13" key="1">
    <citation type="journal article" date="2024" name="Int. J. Mol. Sci.">
        <title>Exploration of Alicyclobacillus spp. Genome in Search of Antibiotic Resistance.</title>
        <authorList>
            <person name="Bucka-Kolendo J."/>
            <person name="Kiousi D.E."/>
            <person name="Dekowska A."/>
            <person name="Mikolajczuk-Szczyrba A."/>
            <person name="Karadedos D.M."/>
            <person name="Michael P."/>
            <person name="Galanis A."/>
            <person name="Sokolowska B."/>
        </authorList>
    </citation>
    <scope>NUCLEOTIDE SEQUENCE [LARGE SCALE GENOMIC DNA]</scope>
    <source>
        <strain evidence="12 13">KKP 3000</strain>
    </source>
</reference>
<protein>
    <recommendedName>
        <fullName evidence="7">Putative 4-hydroxy-4-methyl-2-oxoglutarate aldolase</fullName>
        <ecNumber evidence="6">4.1.1.112</ecNumber>
        <ecNumber evidence="5">4.1.3.17</ecNumber>
    </recommendedName>
    <alternativeName>
        <fullName evidence="10">Oxaloacetate decarboxylase</fullName>
    </alternativeName>
    <alternativeName>
        <fullName evidence="9">RraA-like protein</fullName>
    </alternativeName>
</protein>
<evidence type="ECO:0000256" key="1">
    <source>
        <dbReference type="ARBA" id="ARBA00001342"/>
    </source>
</evidence>
<keyword evidence="13" id="KW-1185">Reference proteome</keyword>
<comment type="cofactor">
    <cofactor evidence="2">
        <name>a divalent metal cation</name>
        <dbReference type="ChEBI" id="CHEBI:60240"/>
    </cofactor>
</comment>
<gene>
    <name evidence="12" type="ORF">KKP3000_001257</name>
</gene>
<evidence type="ECO:0000256" key="9">
    <source>
        <dbReference type="ARBA" id="ARBA00030169"/>
    </source>
</evidence>
<comment type="catalytic activity">
    <reaction evidence="11">
        <text>oxaloacetate + H(+) = pyruvate + CO2</text>
        <dbReference type="Rhea" id="RHEA:15641"/>
        <dbReference type="ChEBI" id="CHEBI:15361"/>
        <dbReference type="ChEBI" id="CHEBI:15378"/>
        <dbReference type="ChEBI" id="CHEBI:16452"/>
        <dbReference type="ChEBI" id="CHEBI:16526"/>
        <dbReference type="EC" id="4.1.1.112"/>
    </reaction>
</comment>
<evidence type="ECO:0000313" key="13">
    <source>
        <dbReference type="Proteomes" id="UP001579974"/>
    </source>
</evidence>
<dbReference type="RefSeq" id="WP_275475659.1">
    <property type="nucleotide sequence ID" value="NZ_CP162940.1"/>
</dbReference>
<dbReference type="Gene3D" id="3.50.30.40">
    <property type="entry name" value="Ribonuclease E inhibitor RraA/RraA-like"/>
    <property type="match status" value="1"/>
</dbReference>
<comment type="function">
    <text evidence="8">Catalyzes the aldol cleavage of 4-hydroxy-4-methyl-2-oxoglutarate (HMG) into 2 molecules of pyruvate. Also contains a secondary oxaloacetate (OAA) decarboxylase activity due to the common pyruvate enolate transition state formed following C-C bond cleavage in the retro-aldol and decarboxylation reactions.</text>
</comment>
<dbReference type="SUPFAM" id="SSF89562">
    <property type="entry name" value="RraA-like"/>
    <property type="match status" value="1"/>
</dbReference>
<accession>A0ABV5A9C2</accession>
<dbReference type="EC" id="4.1.1.112" evidence="6"/>
<dbReference type="Pfam" id="PF03737">
    <property type="entry name" value="RraA-like"/>
    <property type="match status" value="1"/>
</dbReference>
<sequence length="232" mass="26429">MTTTKTQREELLALFEGLRVTDVRDGMDWNMMHHYGSVSYDIRPLFRTRVVGIARTARYVPYETFVPTMKPEEYTEWVRWYYSEVCNDPWSKDIEDGDVIVLDQSGVDVGILGSNNTLDCFSRGARGFVTNGGVRDTDEVILQKIPVWSKFISQKMDQGRIRFEAKDVPVNIGGVVVNSGDVIVADGDGVIVVPQGIAPEVAKYARQELENDKKGRRRLYERLGWELDETVR</sequence>
<organism evidence="12 13">
    <name type="scientific">Alicyclobacillus fastidiosus</name>
    <dbReference type="NCBI Taxonomy" id="392011"/>
    <lineage>
        <taxon>Bacteria</taxon>
        <taxon>Bacillati</taxon>
        <taxon>Bacillota</taxon>
        <taxon>Bacilli</taxon>
        <taxon>Bacillales</taxon>
        <taxon>Alicyclobacillaceae</taxon>
        <taxon>Alicyclobacillus</taxon>
    </lineage>
</organism>
<dbReference type="Proteomes" id="UP001579974">
    <property type="component" value="Unassembled WGS sequence"/>
</dbReference>
<comment type="catalytic activity">
    <reaction evidence="1">
        <text>4-hydroxy-4-methyl-2-oxoglutarate = 2 pyruvate</text>
        <dbReference type="Rhea" id="RHEA:22748"/>
        <dbReference type="ChEBI" id="CHEBI:15361"/>
        <dbReference type="ChEBI" id="CHEBI:58276"/>
        <dbReference type="EC" id="4.1.3.17"/>
    </reaction>
</comment>
<evidence type="ECO:0000256" key="4">
    <source>
        <dbReference type="ARBA" id="ARBA00011233"/>
    </source>
</evidence>
<evidence type="ECO:0000256" key="8">
    <source>
        <dbReference type="ARBA" id="ARBA00025046"/>
    </source>
</evidence>
<comment type="similarity">
    <text evidence="3">Belongs to the class II aldolase/RraA-like family.</text>
</comment>
<evidence type="ECO:0000256" key="10">
    <source>
        <dbReference type="ARBA" id="ARBA00032305"/>
    </source>
</evidence>
<comment type="subunit">
    <text evidence="4">Homotrimer.</text>
</comment>
<evidence type="ECO:0000256" key="6">
    <source>
        <dbReference type="ARBA" id="ARBA00012947"/>
    </source>
</evidence>
<dbReference type="EMBL" id="JBDXSU010000001">
    <property type="protein sequence ID" value="MFB5188823.1"/>
    <property type="molecule type" value="Genomic_DNA"/>
</dbReference>
<dbReference type="InterPro" id="IPR036704">
    <property type="entry name" value="RraA/RraA-like_sf"/>
</dbReference>
<evidence type="ECO:0000256" key="3">
    <source>
        <dbReference type="ARBA" id="ARBA00008621"/>
    </source>
</evidence>
<dbReference type="PANTHER" id="PTHR33254:SF16">
    <property type="entry name" value="BLR3842 PROTEIN"/>
    <property type="match status" value="1"/>
</dbReference>
<evidence type="ECO:0000256" key="2">
    <source>
        <dbReference type="ARBA" id="ARBA00001968"/>
    </source>
</evidence>
<evidence type="ECO:0000256" key="5">
    <source>
        <dbReference type="ARBA" id="ARBA00012213"/>
    </source>
</evidence>
<name>A0ABV5A9C2_9BACL</name>
<evidence type="ECO:0000256" key="11">
    <source>
        <dbReference type="ARBA" id="ARBA00047973"/>
    </source>
</evidence>